<sequence length="422" mass="46315">MTTRIAIIGGGAAGCFAAICLKERMPEACVTVYESGNKLLAKVAVTGGGRCNLTNSFRDVRSIEAVYPRGSRLMKRLLREFSNVDAFKWFESNGVRLVTQDDQCVFPVSQDAMEIVGTLTRLMHHRGVKIKTRHRVSKIEHISENEINNNDGCHFSISFSGSDAPEEHADIVLVTTGGSPKTSGLDFLRGLNLDIVQPVPSLFSVCLPKNNVTKLMGTVVNDVTAGLTGTKLRATGPLLITHWGMSGPAILRLSSYAARILHDAEYKAELWINWFGDMNEPEVADMISEMAAENKQKQISNIYPAHLNSRLWEHLLTQSGLKPEMRWAELGSKGRNRLVATLTNDRYRIDGKNKFKEEFVTCGGVALGNISAKTLECKSHEGLYFAGEVLDVDAVTGGFNLQAAWTMGYVAAKSVAEKYGTL</sequence>
<dbReference type="Pfam" id="PF22780">
    <property type="entry name" value="HI0933_like_1st"/>
    <property type="match status" value="1"/>
</dbReference>
<evidence type="ECO:0000313" key="6">
    <source>
        <dbReference type="EMBL" id="KOO69805.1"/>
    </source>
</evidence>
<dbReference type="Gene3D" id="2.40.30.10">
    <property type="entry name" value="Translation factors"/>
    <property type="match status" value="1"/>
</dbReference>
<evidence type="ECO:0000256" key="2">
    <source>
        <dbReference type="ARBA" id="ARBA00022630"/>
    </source>
</evidence>
<dbReference type="Proteomes" id="UP000036951">
    <property type="component" value="Unassembled WGS sequence"/>
</dbReference>
<dbReference type="AlphaFoldDB" id="A0A8E1QZR3"/>
<dbReference type="Pfam" id="PF03486">
    <property type="entry name" value="HI0933_like"/>
    <property type="match status" value="1"/>
</dbReference>
<comment type="cofactor">
    <cofactor evidence="1">
        <name>FAD</name>
        <dbReference type="ChEBI" id="CHEBI:57692"/>
    </cofactor>
</comment>
<dbReference type="PANTHER" id="PTHR42887:SF2">
    <property type="entry name" value="OS12G0638800 PROTEIN"/>
    <property type="match status" value="1"/>
</dbReference>
<dbReference type="Gene3D" id="1.10.8.260">
    <property type="entry name" value="HI0933 insert domain-like"/>
    <property type="match status" value="1"/>
</dbReference>
<keyword evidence="7" id="KW-1185">Reference proteome</keyword>
<evidence type="ECO:0000259" key="5">
    <source>
        <dbReference type="Pfam" id="PF22780"/>
    </source>
</evidence>
<dbReference type="PROSITE" id="PS51257">
    <property type="entry name" value="PROKAR_LIPOPROTEIN"/>
    <property type="match status" value="1"/>
</dbReference>
<dbReference type="SUPFAM" id="SSF51905">
    <property type="entry name" value="FAD/NAD(P)-binding domain"/>
    <property type="match status" value="1"/>
</dbReference>
<accession>A0A8E1QZR3</accession>
<dbReference type="InterPro" id="IPR004792">
    <property type="entry name" value="BaiN-like"/>
</dbReference>
<evidence type="ECO:0000259" key="4">
    <source>
        <dbReference type="Pfam" id="PF03486"/>
    </source>
</evidence>
<proteinExistence type="predicted"/>
<dbReference type="Gene3D" id="3.50.50.60">
    <property type="entry name" value="FAD/NAD(P)-binding domain"/>
    <property type="match status" value="1"/>
</dbReference>
<organism evidence="6 7">
    <name type="scientific">Xylanibacter rarus</name>
    <dbReference type="NCBI Taxonomy" id="1676614"/>
    <lineage>
        <taxon>Bacteria</taxon>
        <taxon>Pseudomonadati</taxon>
        <taxon>Bacteroidota</taxon>
        <taxon>Bacteroidia</taxon>
        <taxon>Bacteroidales</taxon>
        <taxon>Prevotellaceae</taxon>
        <taxon>Xylanibacter</taxon>
    </lineage>
</organism>
<evidence type="ECO:0000256" key="1">
    <source>
        <dbReference type="ARBA" id="ARBA00001974"/>
    </source>
</evidence>
<evidence type="ECO:0000313" key="7">
    <source>
        <dbReference type="Proteomes" id="UP000036951"/>
    </source>
</evidence>
<dbReference type="InterPro" id="IPR055178">
    <property type="entry name" value="RsdA/BaiN/AoA(So)-like_dom"/>
</dbReference>
<evidence type="ECO:0000256" key="3">
    <source>
        <dbReference type="ARBA" id="ARBA00022827"/>
    </source>
</evidence>
<dbReference type="OrthoDB" id="9773233at2"/>
<feature type="domain" description="RsdA/BaiN/AoA(So)-like insert" evidence="5">
    <location>
        <begin position="200"/>
        <end position="360"/>
    </location>
</feature>
<dbReference type="InterPro" id="IPR023166">
    <property type="entry name" value="BaiN-like_dom_sf"/>
</dbReference>
<dbReference type="EMBL" id="LFQU01000001">
    <property type="protein sequence ID" value="KOO69805.1"/>
    <property type="molecule type" value="Genomic_DNA"/>
</dbReference>
<reference evidence="6 7" key="1">
    <citation type="submission" date="2015-06" db="EMBL/GenBank/DDBJ databases">
        <title>Prevotella sp. 109, sp. nov., a novel member of the family Prevotellaceae isolated from human faeces.</title>
        <authorList>
            <person name="Shkoporov A.N."/>
            <person name="Chaplin A.V."/>
            <person name="Kafarskaia L.I."/>
            <person name="Efimov B.A."/>
        </authorList>
    </citation>
    <scope>NUCLEOTIDE SEQUENCE [LARGE SCALE GENOMIC DNA]</scope>
    <source>
        <strain evidence="6 7">109</strain>
    </source>
</reference>
<dbReference type="NCBIfam" id="TIGR00275">
    <property type="entry name" value="aminoacetone oxidase family FAD-binding enzyme"/>
    <property type="match status" value="1"/>
</dbReference>
<dbReference type="InterPro" id="IPR057661">
    <property type="entry name" value="RsdA/BaiN/AoA(So)_Rossmann"/>
</dbReference>
<feature type="domain" description="RsdA/BaiN/AoA(So)-like Rossmann fold-like" evidence="4">
    <location>
        <begin position="4"/>
        <end position="413"/>
    </location>
</feature>
<name>A0A8E1QZR3_9BACT</name>
<keyword evidence="3" id="KW-0274">FAD</keyword>
<keyword evidence="2" id="KW-0285">Flavoprotein</keyword>
<dbReference type="PRINTS" id="PR00368">
    <property type="entry name" value="FADPNR"/>
</dbReference>
<protein>
    <submittedName>
        <fullName evidence="6">Flavoprotein</fullName>
    </submittedName>
</protein>
<dbReference type="RefSeq" id="WP_053397445.1">
    <property type="nucleotide sequence ID" value="NZ_LFQU01000001.1"/>
</dbReference>
<gene>
    <name evidence="6" type="ORF">ACU52_01260</name>
</gene>
<dbReference type="InterPro" id="IPR036188">
    <property type="entry name" value="FAD/NAD-bd_sf"/>
</dbReference>
<dbReference type="PANTHER" id="PTHR42887">
    <property type="entry name" value="OS12G0638800 PROTEIN"/>
    <property type="match status" value="1"/>
</dbReference>
<dbReference type="SUPFAM" id="SSF160996">
    <property type="entry name" value="HI0933 insert domain-like"/>
    <property type="match status" value="1"/>
</dbReference>
<comment type="caution">
    <text evidence="6">The sequence shown here is derived from an EMBL/GenBank/DDBJ whole genome shotgun (WGS) entry which is preliminary data.</text>
</comment>